<dbReference type="AlphaFoldDB" id="A0A0E9UDY2"/>
<reference evidence="1" key="2">
    <citation type="journal article" date="2015" name="Fish Shellfish Immunol.">
        <title>Early steps in the European eel (Anguilla anguilla)-Vibrio vulnificus interaction in the gills: Role of the RtxA13 toxin.</title>
        <authorList>
            <person name="Callol A."/>
            <person name="Pajuelo D."/>
            <person name="Ebbesson L."/>
            <person name="Teles M."/>
            <person name="MacKenzie S."/>
            <person name="Amaro C."/>
        </authorList>
    </citation>
    <scope>NUCLEOTIDE SEQUENCE</scope>
</reference>
<sequence length="31" mass="3815">MTSFNMREYLQYLPGLKQGLFFKRLLYTLKN</sequence>
<protein>
    <submittedName>
        <fullName evidence="1">Uncharacterized protein</fullName>
    </submittedName>
</protein>
<name>A0A0E9UDY2_ANGAN</name>
<dbReference type="EMBL" id="GBXM01045157">
    <property type="protein sequence ID" value="JAH63420.1"/>
    <property type="molecule type" value="Transcribed_RNA"/>
</dbReference>
<accession>A0A0E9UDY2</accession>
<organism evidence="1">
    <name type="scientific">Anguilla anguilla</name>
    <name type="common">European freshwater eel</name>
    <name type="synonym">Muraena anguilla</name>
    <dbReference type="NCBI Taxonomy" id="7936"/>
    <lineage>
        <taxon>Eukaryota</taxon>
        <taxon>Metazoa</taxon>
        <taxon>Chordata</taxon>
        <taxon>Craniata</taxon>
        <taxon>Vertebrata</taxon>
        <taxon>Euteleostomi</taxon>
        <taxon>Actinopterygii</taxon>
        <taxon>Neopterygii</taxon>
        <taxon>Teleostei</taxon>
        <taxon>Anguilliformes</taxon>
        <taxon>Anguillidae</taxon>
        <taxon>Anguilla</taxon>
    </lineage>
</organism>
<evidence type="ECO:0000313" key="1">
    <source>
        <dbReference type="EMBL" id="JAH63420.1"/>
    </source>
</evidence>
<proteinExistence type="predicted"/>
<reference evidence="1" key="1">
    <citation type="submission" date="2014-11" db="EMBL/GenBank/DDBJ databases">
        <authorList>
            <person name="Amaro Gonzalez C."/>
        </authorList>
    </citation>
    <scope>NUCLEOTIDE SEQUENCE</scope>
</reference>